<reference evidence="6 7" key="1">
    <citation type="submission" date="2021-04" db="EMBL/GenBank/DDBJ databases">
        <title>Whole genome analysis of root endophytic bacterium Microbacterium paraoxydans ku-mp colonizing RP-bio226 rice variety.</title>
        <authorList>
            <person name="Ulaganathan K."/>
            <person name="Latha B."/>
        </authorList>
    </citation>
    <scope>NUCLEOTIDE SEQUENCE [LARGE SCALE GENOMIC DNA]</scope>
    <source>
        <strain evidence="7">ku-mp</strain>
    </source>
</reference>
<dbReference type="PANTHER" id="PTHR30136:SF24">
    <property type="entry name" value="HTH-TYPE TRANSCRIPTIONAL REPRESSOR ALLR"/>
    <property type="match status" value="1"/>
</dbReference>
<dbReference type="EMBL" id="JAGTUK010000002">
    <property type="protein sequence ID" value="MBS0024085.1"/>
    <property type="molecule type" value="Genomic_DNA"/>
</dbReference>
<keyword evidence="1" id="KW-0805">Transcription regulation</keyword>
<dbReference type="Pfam" id="PF09339">
    <property type="entry name" value="HTH_IclR"/>
    <property type="match status" value="1"/>
</dbReference>
<organism evidence="6 7">
    <name type="scientific">Microbacterium paraoxydans</name>
    <dbReference type="NCBI Taxonomy" id="199592"/>
    <lineage>
        <taxon>Bacteria</taxon>
        <taxon>Bacillati</taxon>
        <taxon>Actinomycetota</taxon>
        <taxon>Actinomycetes</taxon>
        <taxon>Micrococcales</taxon>
        <taxon>Microbacteriaceae</taxon>
        <taxon>Microbacterium</taxon>
    </lineage>
</organism>
<sequence length="262" mass="28156">MQSVDRAIDVLEALIGSARGATVTEVAAAVGGSKSAVFATLQTLCARGFVRSTGSGMERRYALGLRLTFLGEVALSRVSLRDLAMPHLRALTDEIDLTSRVATRVDNYVVVVGRVESTSGVRFELHMGQKEYLHSSSVGKAILSTLPDDEVAATMSRTSMVRRTARTVSSVPALLDDLARTRERGFSIDDEEDADGVVCIGAPIFDRSRRATSAVSVTRLKAGFSRTEILRVGRTVADHAERISFALGNVSPAFGSDEHHFA</sequence>
<dbReference type="InterPro" id="IPR014757">
    <property type="entry name" value="Tscrpt_reg_IclR_C"/>
</dbReference>
<feature type="domain" description="IclR-ED" evidence="5">
    <location>
        <begin position="66"/>
        <end position="249"/>
    </location>
</feature>
<dbReference type="PROSITE" id="PS51077">
    <property type="entry name" value="HTH_ICLR"/>
    <property type="match status" value="1"/>
</dbReference>
<keyword evidence="2" id="KW-0238">DNA-binding</keyword>
<evidence type="ECO:0000256" key="2">
    <source>
        <dbReference type="ARBA" id="ARBA00023125"/>
    </source>
</evidence>
<feature type="domain" description="HTH iclR-type" evidence="4">
    <location>
        <begin position="1"/>
        <end position="65"/>
    </location>
</feature>
<dbReference type="InterPro" id="IPR029016">
    <property type="entry name" value="GAF-like_dom_sf"/>
</dbReference>
<dbReference type="PROSITE" id="PS51078">
    <property type="entry name" value="ICLR_ED"/>
    <property type="match status" value="1"/>
</dbReference>
<dbReference type="PANTHER" id="PTHR30136">
    <property type="entry name" value="HELIX-TURN-HELIX TRANSCRIPTIONAL REGULATOR, ICLR FAMILY"/>
    <property type="match status" value="1"/>
</dbReference>
<evidence type="ECO:0000256" key="1">
    <source>
        <dbReference type="ARBA" id="ARBA00023015"/>
    </source>
</evidence>
<dbReference type="Gene3D" id="1.10.10.10">
    <property type="entry name" value="Winged helix-like DNA-binding domain superfamily/Winged helix DNA-binding domain"/>
    <property type="match status" value="1"/>
</dbReference>
<accession>A0ABS5IMJ9</accession>
<evidence type="ECO:0000313" key="6">
    <source>
        <dbReference type="EMBL" id="MBS0024085.1"/>
    </source>
</evidence>
<dbReference type="SUPFAM" id="SSF55781">
    <property type="entry name" value="GAF domain-like"/>
    <property type="match status" value="1"/>
</dbReference>
<proteinExistence type="predicted"/>
<dbReference type="SUPFAM" id="SSF46785">
    <property type="entry name" value="Winged helix' DNA-binding domain"/>
    <property type="match status" value="1"/>
</dbReference>
<dbReference type="InterPro" id="IPR050707">
    <property type="entry name" value="HTH_MetabolicPath_Reg"/>
</dbReference>
<keyword evidence="3" id="KW-0804">Transcription</keyword>
<dbReference type="RefSeq" id="WP_211542640.1">
    <property type="nucleotide sequence ID" value="NZ_JAGTUK010000002.1"/>
</dbReference>
<dbReference type="InterPro" id="IPR036388">
    <property type="entry name" value="WH-like_DNA-bd_sf"/>
</dbReference>
<comment type="caution">
    <text evidence="6">The sequence shown here is derived from an EMBL/GenBank/DDBJ whole genome shotgun (WGS) entry which is preliminary data.</text>
</comment>
<dbReference type="Pfam" id="PF01614">
    <property type="entry name" value="IclR_C"/>
    <property type="match status" value="1"/>
</dbReference>
<evidence type="ECO:0000259" key="5">
    <source>
        <dbReference type="PROSITE" id="PS51078"/>
    </source>
</evidence>
<dbReference type="Gene3D" id="3.30.450.40">
    <property type="match status" value="1"/>
</dbReference>
<evidence type="ECO:0000313" key="7">
    <source>
        <dbReference type="Proteomes" id="UP000678243"/>
    </source>
</evidence>
<evidence type="ECO:0000256" key="3">
    <source>
        <dbReference type="ARBA" id="ARBA00023163"/>
    </source>
</evidence>
<dbReference type="InterPro" id="IPR005471">
    <property type="entry name" value="Tscrpt_reg_IclR_N"/>
</dbReference>
<dbReference type="SMART" id="SM00346">
    <property type="entry name" value="HTH_ICLR"/>
    <property type="match status" value="1"/>
</dbReference>
<name>A0ABS5IMJ9_9MICO</name>
<dbReference type="InterPro" id="IPR036390">
    <property type="entry name" value="WH_DNA-bd_sf"/>
</dbReference>
<dbReference type="Proteomes" id="UP000678243">
    <property type="component" value="Unassembled WGS sequence"/>
</dbReference>
<keyword evidence="7" id="KW-1185">Reference proteome</keyword>
<evidence type="ECO:0000259" key="4">
    <source>
        <dbReference type="PROSITE" id="PS51077"/>
    </source>
</evidence>
<protein>
    <submittedName>
        <fullName evidence="6">IclR family transcriptional regulator</fullName>
    </submittedName>
</protein>
<gene>
    <name evidence="6" type="ORF">KE274_08160</name>
</gene>